<reference evidence="3 4" key="1">
    <citation type="submission" date="2016-09" db="EMBL/GenBank/DDBJ databases">
        <title>Draft genome sequence of the soil isolate, Lysinibacillus fusiformis M5, a potential hypoxanthine producer.</title>
        <authorList>
            <person name="Gallegos-Monterrosa R."/>
            <person name="Maroti G."/>
            <person name="Balint B."/>
            <person name="Kovacs A.T."/>
        </authorList>
    </citation>
    <scope>NUCLEOTIDE SEQUENCE [LARGE SCALE GENOMIC DNA]</scope>
    <source>
        <strain evidence="3 4">M5</strain>
    </source>
</reference>
<evidence type="ECO:0000259" key="2">
    <source>
        <dbReference type="Pfam" id="PF13649"/>
    </source>
</evidence>
<dbReference type="OrthoDB" id="9811589at2"/>
<dbReference type="RefSeq" id="WP_069481573.1">
    <property type="nucleotide sequence ID" value="NZ_KV766182.1"/>
</dbReference>
<gene>
    <name evidence="3" type="ORF">BG258_12115</name>
</gene>
<evidence type="ECO:0000313" key="3">
    <source>
        <dbReference type="EMBL" id="ODV56584.1"/>
    </source>
</evidence>
<dbReference type="EMBL" id="MECQ01000001">
    <property type="protein sequence ID" value="ODV56584.1"/>
    <property type="molecule type" value="Genomic_DNA"/>
</dbReference>
<dbReference type="InterPro" id="IPR029063">
    <property type="entry name" value="SAM-dependent_MTases_sf"/>
</dbReference>
<dbReference type="InterPro" id="IPR041698">
    <property type="entry name" value="Methyltransf_25"/>
</dbReference>
<dbReference type="Pfam" id="PF13649">
    <property type="entry name" value="Methyltransf_25"/>
    <property type="match status" value="1"/>
</dbReference>
<proteinExistence type="predicted"/>
<keyword evidence="1" id="KW-0808">Transferase</keyword>
<dbReference type="Gene3D" id="2.20.25.110">
    <property type="entry name" value="S-adenosyl-L-methionine-dependent methyltransferases"/>
    <property type="match status" value="1"/>
</dbReference>
<sequence length="250" mass="28996">MNPHNFENNLQTYNNPSDYDSLYAHYQDDLHYIQCYLGTKKDPIIELACGTGRIAIPLAARGIPVFGIDLHEGMIQHGIEKAKKQDVEVQFIIQDCTQLQLPITTKFMYMTGNSFQHFLTNDSQNALLQSVKKHLQPGGEFLFDTRNAILSELSSIDEYEEQMVTSNGEQRFTFHREEYDPVTQILTCHAVHQQDGKTYGDSILLRYTYPMEMMRLLQQNGFELVHLYGTWQKHEFRAQSPSMIIHVRSR</sequence>
<evidence type="ECO:0000256" key="1">
    <source>
        <dbReference type="ARBA" id="ARBA00022679"/>
    </source>
</evidence>
<organism evidence="3 4">
    <name type="scientific">Lysinibacillus fusiformis</name>
    <dbReference type="NCBI Taxonomy" id="28031"/>
    <lineage>
        <taxon>Bacteria</taxon>
        <taxon>Bacillati</taxon>
        <taxon>Bacillota</taxon>
        <taxon>Bacilli</taxon>
        <taxon>Bacillales</taxon>
        <taxon>Bacillaceae</taxon>
        <taxon>Lysinibacillus</taxon>
    </lineage>
</organism>
<dbReference type="AlphaFoldDB" id="A0A1E4R806"/>
<protein>
    <recommendedName>
        <fullName evidence="2">Methyltransferase domain-containing protein</fullName>
    </recommendedName>
</protein>
<dbReference type="CDD" id="cd02440">
    <property type="entry name" value="AdoMet_MTases"/>
    <property type="match status" value="1"/>
</dbReference>
<dbReference type="Proteomes" id="UP000094784">
    <property type="component" value="Unassembled WGS sequence"/>
</dbReference>
<comment type="caution">
    <text evidence="3">The sequence shown here is derived from an EMBL/GenBank/DDBJ whole genome shotgun (WGS) entry which is preliminary data.</text>
</comment>
<dbReference type="SUPFAM" id="SSF53335">
    <property type="entry name" value="S-adenosyl-L-methionine-dependent methyltransferases"/>
    <property type="match status" value="1"/>
</dbReference>
<dbReference type="GO" id="GO:0016740">
    <property type="term" value="F:transferase activity"/>
    <property type="evidence" value="ECO:0007669"/>
    <property type="project" value="UniProtKB-KW"/>
</dbReference>
<dbReference type="Gene3D" id="3.40.50.150">
    <property type="entry name" value="Vaccinia Virus protein VP39"/>
    <property type="match status" value="1"/>
</dbReference>
<accession>A0A1E4R806</accession>
<name>A0A1E4R806_9BACI</name>
<feature type="domain" description="Methyltransferase" evidence="2">
    <location>
        <begin position="44"/>
        <end position="139"/>
    </location>
</feature>
<dbReference type="PANTHER" id="PTHR43861">
    <property type="entry name" value="TRANS-ACONITATE 2-METHYLTRANSFERASE-RELATED"/>
    <property type="match status" value="1"/>
</dbReference>
<evidence type="ECO:0000313" key="4">
    <source>
        <dbReference type="Proteomes" id="UP000094784"/>
    </source>
</evidence>